<evidence type="ECO:0000256" key="2">
    <source>
        <dbReference type="ARBA" id="ARBA00008072"/>
    </source>
</evidence>
<feature type="transmembrane region" description="Helical" evidence="7">
    <location>
        <begin position="204"/>
        <end position="226"/>
    </location>
</feature>
<evidence type="ECO:0000256" key="7">
    <source>
        <dbReference type="SAM" id="Phobius"/>
    </source>
</evidence>
<keyword evidence="3" id="KW-0479">Metal-binding</keyword>
<dbReference type="SUPFAM" id="SSF50129">
    <property type="entry name" value="GroES-like"/>
    <property type="match status" value="1"/>
</dbReference>
<dbReference type="Gene3D" id="3.40.50.720">
    <property type="entry name" value="NAD(P)-binding Rossmann-like Domain"/>
    <property type="match status" value="1"/>
</dbReference>
<keyword evidence="7" id="KW-1133">Transmembrane helix</keyword>
<sequence>METPTLPIKTEALLVPSPGSPFTLTPVLIQNLRPDELLVEIQYSGLCHTDFLLRTNHLPNITHPCIPGPRRHRPHPLPRSLRQRQDPLSRDTVLLSFTSCNTCSHCAQQSPTTKCKSMPLLNLSCARHDGTTAYTMLDGTTPVSGHFFGQSSFARVAVVHELSVVKIDIGEEEMGLYAPMGCGYQTGAGTILNVLNPIAKTDTVVIFGMGSVGFAALMAASLILGVEKVVAVDLIEEKLTLAQELGARWVINGSETKDVVGEVMKITGGRGVDFAVDTTGVGRVVQDMIECLGQGGTAASVGAPAPGVKIEVDAGSFFARSKKGGWQFIPRLIQYHKEGKFPIERISKVYPVEEVEKAISDMERGKVCGCSMLIRSLSDMML</sequence>
<evidence type="ECO:0000313" key="9">
    <source>
        <dbReference type="EMBL" id="KAK0710539.1"/>
    </source>
</evidence>
<proteinExistence type="inferred from homology"/>
<feature type="region of interest" description="Disordered" evidence="6">
    <location>
        <begin position="64"/>
        <end position="85"/>
    </location>
</feature>
<dbReference type="GO" id="GO:0016491">
    <property type="term" value="F:oxidoreductase activity"/>
    <property type="evidence" value="ECO:0007669"/>
    <property type="project" value="UniProtKB-KW"/>
</dbReference>
<dbReference type="Pfam" id="PF00107">
    <property type="entry name" value="ADH_zinc_N"/>
    <property type="match status" value="1"/>
</dbReference>
<keyword evidence="5" id="KW-0560">Oxidoreductase</keyword>
<reference evidence="9" key="1">
    <citation type="submission" date="2023-06" db="EMBL/GenBank/DDBJ databases">
        <title>Genome-scale phylogeny and comparative genomics of the fungal order Sordariales.</title>
        <authorList>
            <consortium name="Lawrence Berkeley National Laboratory"/>
            <person name="Hensen N."/>
            <person name="Bonometti L."/>
            <person name="Westerberg I."/>
            <person name="Brannstrom I.O."/>
            <person name="Guillou S."/>
            <person name="Cros-Aarteil S."/>
            <person name="Calhoun S."/>
            <person name="Haridas S."/>
            <person name="Kuo A."/>
            <person name="Mondo S."/>
            <person name="Pangilinan J."/>
            <person name="Riley R."/>
            <person name="Labutti K."/>
            <person name="Andreopoulos B."/>
            <person name="Lipzen A."/>
            <person name="Chen C."/>
            <person name="Yanf M."/>
            <person name="Daum C."/>
            <person name="Ng V."/>
            <person name="Clum A."/>
            <person name="Steindorff A."/>
            <person name="Ohm R."/>
            <person name="Martin F."/>
            <person name="Silar P."/>
            <person name="Natvig D."/>
            <person name="Lalanne C."/>
            <person name="Gautier V."/>
            <person name="Ament-Velasquez S.L."/>
            <person name="Kruys A."/>
            <person name="Hutchinson M.I."/>
            <person name="Powell A.J."/>
            <person name="Barry K."/>
            <person name="Miller A.N."/>
            <person name="Grigoriev I.V."/>
            <person name="Debuchy R."/>
            <person name="Gladieux P."/>
            <person name="Thoren M.H."/>
            <person name="Johannesson H."/>
        </authorList>
    </citation>
    <scope>NUCLEOTIDE SEQUENCE</scope>
    <source>
        <strain evidence="9">CBS 540.89</strain>
    </source>
</reference>
<keyword evidence="10" id="KW-1185">Reference proteome</keyword>
<evidence type="ECO:0000259" key="8">
    <source>
        <dbReference type="Pfam" id="PF00107"/>
    </source>
</evidence>
<evidence type="ECO:0000256" key="5">
    <source>
        <dbReference type="ARBA" id="ARBA00023002"/>
    </source>
</evidence>
<dbReference type="PANTHER" id="PTHR43350:SF2">
    <property type="entry name" value="GROES-LIKE ZINC-BINDING ALCOHOL DEHYDROGENASE FAMILY PROTEIN"/>
    <property type="match status" value="1"/>
</dbReference>
<dbReference type="AlphaFoldDB" id="A0AA40DNU8"/>
<evidence type="ECO:0000313" key="10">
    <source>
        <dbReference type="Proteomes" id="UP001172159"/>
    </source>
</evidence>
<dbReference type="SUPFAM" id="SSF51735">
    <property type="entry name" value="NAD(P)-binding Rossmann-fold domains"/>
    <property type="match status" value="1"/>
</dbReference>
<protein>
    <recommendedName>
        <fullName evidence="8">Alcohol dehydrogenase-like C-terminal domain-containing protein</fullName>
    </recommendedName>
</protein>
<dbReference type="EMBL" id="JAUKTV010000017">
    <property type="protein sequence ID" value="KAK0710539.1"/>
    <property type="molecule type" value="Genomic_DNA"/>
</dbReference>
<dbReference type="GO" id="GO:0046872">
    <property type="term" value="F:metal ion binding"/>
    <property type="evidence" value="ECO:0007669"/>
    <property type="project" value="UniProtKB-KW"/>
</dbReference>
<dbReference type="InterPro" id="IPR011032">
    <property type="entry name" value="GroES-like_sf"/>
</dbReference>
<dbReference type="InterPro" id="IPR036291">
    <property type="entry name" value="NAD(P)-bd_dom_sf"/>
</dbReference>
<keyword evidence="7" id="KW-0472">Membrane</keyword>
<evidence type="ECO:0000256" key="3">
    <source>
        <dbReference type="ARBA" id="ARBA00022723"/>
    </source>
</evidence>
<organism evidence="9 10">
    <name type="scientific">Apiosordaria backusii</name>
    <dbReference type="NCBI Taxonomy" id="314023"/>
    <lineage>
        <taxon>Eukaryota</taxon>
        <taxon>Fungi</taxon>
        <taxon>Dikarya</taxon>
        <taxon>Ascomycota</taxon>
        <taxon>Pezizomycotina</taxon>
        <taxon>Sordariomycetes</taxon>
        <taxon>Sordariomycetidae</taxon>
        <taxon>Sordariales</taxon>
        <taxon>Lasiosphaeriaceae</taxon>
        <taxon>Apiosordaria</taxon>
    </lineage>
</organism>
<accession>A0AA40DNU8</accession>
<comment type="similarity">
    <text evidence="2">Belongs to the zinc-containing alcohol dehydrogenase family.</text>
</comment>
<evidence type="ECO:0000256" key="6">
    <source>
        <dbReference type="SAM" id="MobiDB-lite"/>
    </source>
</evidence>
<dbReference type="InterPro" id="IPR013149">
    <property type="entry name" value="ADH-like_C"/>
</dbReference>
<comment type="cofactor">
    <cofactor evidence="1">
        <name>Zn(2+)</name>
        <dbReference type="ChEBI" id="CHEBI:29105"/>
    </cofactor>
</comment>
<dbReference type="CDD" id="cd08278">
    <property type="entry name" value="benzyl_alcohol_DH"/>
    <property type="match status" value="1"/>
</dbReference>
<dbReference type="Proteomes" id="UP001172159">
    <property type="component" value="Unassembled WGS sequence"/>
</dbReference>
<evidence type="ECO:0000256" key="1">
    <source>
        <dbReference type="ARBA" id="ARBA00001947"/>
    </source>
</evidence>
<name>A0AA40DNU8_9PEZI</name>
<evidence type="ECO:0000256" key="4">
    <source>
        <dbReference type="ARBA" id="ARBA00022833"/>
    </source>
</evidence>
<feature type="domain" description="Alcohol dehydrogenase-like C-terminal" evidence="8">
    <location>
        <begin position="212"/>
        <end position="320"/>
    </location>
</feature>
<comment type="caution">
    <text evidence="9">The sequence shown here is derived from an EMBL/GenBank/DDBJ whole genome shotgun (WGS) entry which is preliminary data.</text>
</comment>
<keyword evidence="4" id="KW-0862">Zinc</keyword>
<keyword evidence="7" id="KW-0812">Transmembrane</keyword>
<dbReference type="Gene3D" id="3.90.180.10">
    <property type="entry name" value="Medium-chain alcohol dehydrogenases, catalytic domain"/>
    <property type="match status" value="1"/>
</dbReference>
<dbReference type="PANTHER" id="PTHR43350">
    <property type="entry name" value="NAD-DEPENDENT ALCOHOL DEHYDROGENASE"/>
    <property type="match status" value="1"/>
</dbReference>
<gene>
    <name evidence="9" type="ORF">B0T21DRAFT_387435</name>
</gene>